<feature type="region of interest" description="Disordered" evidence="2">
    <location>
        <begin position="15"/>
        <end position="45"/>
    </location>
</feature>
<feature type="region of interest" description="Disordered" evidence="2">
    <location>
        <begin position="542"/>
        <end position="579"/>
    </location>
</feature>
<feature type="compositionally biased region" description="Low complexity" evidence="2">
    <location>
        <begin position="1214"/>
        <end position="1230"/>
    </location>
</feature>
<keyword evidence="1" id="KW-0175">Coiled coil</keyword>
<feature type="compositionally biased region" description="Polar residues" evidence="2">
    <location>
        <begin position="1238"/>
        <end position="1248"/>
    </location>
</feature>
<feature type="region of interest" description="Disordered" evidence="2">
    <location>
        <begin position="1191"/>
        <end position="1286"/>
    </location>
</feature>
<dbReference type="Proteomes" id="UP001258017">
    <property type="component" value="Unassembled WGS sequence"/>
</dbReference>
<feature type="compositionally biased region" description="Basic residues" evidence="2">
    <location>
        <begin position="419"/>
        <end position="443"/>
    </location>
</feature>
<feature type="region of interest" description="Disordered" evidence="2">
    <location>
        <begin position="355"/>
        <end position="452"/>
    </location>
</feature>
<comment type="caution">
    <text evidence="3">The sequence shown here is derived from an EMBL/GenBank/DDBJ whole genome shotgun (WGS) entry which is preliminary data.</text>
</comment>
<name>A0AAD9VTH3_9HYME</name>
<gene>
    <name evidence="3" type="ORF">KPH14_010733</name>
</gene>
<reference evidence="3" key="2">
    <citation type="journal article" date="2023" name="Commun. Biol.">
        <title>Intrasexual cuticular hydrocarbon dimorphism in a wasp sheds light on hydrocarbon biosynthesis genes in Hymenoptera.</title>
        <authorList>
            <person name="Moris V.C."/>
            <person name="Podsiadlowski L."/>
            <person name="Martin S."/>
            <person name="Oeyen J.P."/>
            <person name="Donath A."/>
            <person name="Petersen M."/>
            <person name="Wilbrandt J."/>
            <person name="Misof B."/>
            <person name="Liedtke D."/>
            <person name="Thamm M."/>
            <person name="Scheiner R."/>
            <person name="Schmitt T."/>
            <person name="Niehuis O."/>
        </authorList>
    </citation>
    <scope>NUCLEOTIDE SEQUENCE</scope>
    <source>
        <strain evidence="3">GBR_01_08_01A</strain>
    </source>
</reference>
<feature type="compositionally biased region" description="Basic and acidic residues" evidence="2">
    <location>
        <begin position="355"/>
        <end position="383"/>
    </location>
</feature>
<feature type="compositionally biased region" description="Polar residues" evidence="2">
    <location>
        <begin position="1191"/>
        <end position="1212"/>
    </location>
</feature>
<feature type="compositionally biased region" description="Low complexity" evidence="2">
    <location>
        <begin position="384"/>
        <end position="399"/>
    </location>
</feature>
<feature type="coiled-coil region" evidence="1">
    <location>
        <begin position="739"/>
        <end position="773"/>
    </location>
</feature>
<feature type="compositionally biased region" description="Basic and acidic residues" evidence="2">
    <location>
        <begin position="542"/>
        <end position="553"/>
    </location>
</feature>
<feature type="region of interest" description="Disordered" evidence="2">
    <location>
        <begin position="1062"/>
        <end position="1112"/>
    </location>
</feature>
<organism evidence="3 4">
    <name type="scientific">Odynerus spinipes</name>
    <dbReference type="NCBI Taxonomy" id="1348599"/>
    <lineage>
        <taxon>Eukaryota</taxon>
        <taxon>Metazoa</taxon>
        <taxon>Ecdysozoa</taxon>
        <taxon>Arthropoda</taxon>
        <taxon>Hexapoda</taxon>
        <taxon>Insecta</taxon>
        <taxon>Pterygota</taxon>
        <taxon>Neoptera</taxon>
        <taxon>Endopterygota</taxon>
        <taxon>Hymenoptera</taxon>
        <taxon>Apocrita</taxon>
        <taxon>Aculeata</taxon>
        <taxon>Vespoidea</taxon>
        <taxon>Vespidae</taxon>
        <taxon>Eumeninae</taxon>
        <taxon>Odynerus</taxon>
    </lineage>
</organism>
<feature type="compositionally biased region" description="Basic and acidic residues" evidence="2">
    <location>
        <begin position="1026"/>
        <end position="1041"/>
    </location>
</feature>
<evidence type="ECO:0000256" key="1">
    <source>
        <dbReference type="SAM" id="Coils"/>
    </source>
</evidence>
<feature type="compositionally biased region" description="Low complexity" evidence="2">
    <location>
        <begin position="1263"/>
        <end position="1286"/>
    </location>
</feature>
<keyword evidence="4" id="KW-1185">Reference proteome</keyword>
<accession>A0AAD9VTH3</accession>
<evidence type="ECO:0000313" key="3">
    <source>
        <dbReference type="EMBL" id="KAK2586458.1"/>
    </source>
</evidence>
<evidence type="ECO:0000313" key="4">
    <source>
        <dbReference type="Proteomes" id="UP001258017"/>
    </source>
</evidence>
<evidence type="ECO:0000256" key="2">
    <source>
        <dbReference type="SAM" id="MobiDB-lite"/>
    </source>
</evidence>
<sequence>MGDLSIRGSAMQNFDDLDIEGRNPSHLSEEDKEKEEHDRKRLMRSSVTAEDGTLRPVYSKTDDGDIWCHICNIALFGAHKLISHNSCNRHKIKLDEWPYPVLLWSKRSDIAKVTAPVQSTAITDALAPGEPVPPGMEDQLTRTTTIQVSLDRHRSSPLVGLEYLLELVDNDSCEPSYTCVLCDKRGDPRTVMAHITSYNHRITYLNRHFPMISRAITELPRTPNYKRGANEISVLAAKKIEERFGRLQPQLVDKNQFEKNKMQYIKRVYQDYHFRETPELTLMEVYDVRWVTNFEEKMAEIAGNSGSKKDTQPPEEKTEGKFKKEEKKQERSSPKKTESKQDVTKSVFKIRILTKDKLNLRKPSEKSTENLKKSPKRPSDETKSLSSLSSISSSPSPSRSRSRSPARGRRSSISDKSSKYRTKSRYSRGHTRSRTRSRSRSRSRSLEPLRERDKWDKYREQIRRAEETLDRALKFHEKNPEKHPSYPDEWKKFWNRRYKELQAEGKDPSKHDFKPEWIEFWNKRMREIHNEQLQQRKEEIRKRLELSEEKPPEKWIPPSSRRERSPSSKRNRHRIESDDEVEYVGTKTIKTDYYDRHDPRERDYVYSSYSRGKSGIYRSYYPRIAPRTRPIHYATPYPVKDKSPSPPPKEEVLSEDLEVVGLLRLLTALEGQLGSLGPKIVSLLSRALAAEKAKPNSAEELLYDEEVSVLFETVKEKLKGQLFAGMIEKMAIAPTKTAIQNIAQLLHKATESKKKMEEEKKKVRELLEANRTTNFASGRPTYPRPVEMVTPPVSSEPVTVPGVGTVDKVAIAQQIAAALVAQGRSNVSQEELETLINAVVGMAEASKHSDKPVTTADFVKGLAAGNASVTGGVTSNVTSNVTVPIQSNASTSVSSVTSALTETVDQVSKMESLSDTDLKMLLQNFKDLSTHEQHGLINFLKKLEATDLPRVEKLRAFVNLSAVVPPNISVSKKSPTPELVETSTSKMIRKPSPFSMRKGNQNPSDEENKWVPKLDMFANDDEEEQQQQKKEEDKPKVKLELSDDDDDYTFEDIYKAADKNVNESEKAKKRTRAFSKSISNSPRSWSRSRSRSRSRSPTTRSTDITKTNDPNAILNETKRLIANIMGDLPNKYVPKSHSMNFASENSELRSSAGSKMMEHVPSPIPPMQNFYNQDYDQPRAQAPPLSYPNVSNQQFSNYPPHQQVFSGNQSYMDNGYNYQGYGNMNNQNQYGPPPTVPPNQYSPQQGYGTSAYGGPPVGHPSGYPQQQQPQQQQQPYGTYAQQQRFY</sequence>
<feature type="region of interest" description="Disordered" evidence="2">
    <location>
        <begin position="967"/>
        <end position="1042"/>
    </location>
</feature>
<feature type="compositionally biased region" description="Basic and acidic residues" evidence="2">
    <location>
        <begin position="307"/>
        <end position="343"/>
    </location>
</feature>
<dbReference type="EMBL" id="JAIFRP010000013">
    <property type="protein sequence ID" value="KAK2586458.1"/>
    <property type="molecule type" value="Genomic_DNA"/>
</dbReference>
<feature type="region of interest" description="Disordered" evidence="2">
    <location>
        <begin position="301"/>
        <end position="343"/>
    </location>
</feature>
<feature type="compositionally biased region" description="Basic residues" evidence="2">
    <location>
        <begin position="400"/>
        <end position="410"/>
    </location>
</feature>
<proteinExistence type="predicted"/>
<feature type="compositionally biased region" description="Low complexity" evidence="2">
    <location>
        <begin position="1075"/>
        <end position="1085"/>
    </location>
</feature>
<reference evidence="3" key="1">
    <citation type="submission" date="2021-08" db="EMBL/GenBank/DDBJ databases">
        <authorList>
            <person name="Misof B."/>
            <person name="Oliver O."/>
            <person name="Podsiadlowski L."/>
            <person name="Donath A."/>
            <person name="Peters R."/>
            <person name="Mayer C."/>
            <person name="Rust J."/>
            <person name="Gunkel S."/>
            <person name="Lesny P."/>
            <person name="Martin S."/>
            <person name="Oeyen J.P."/>
            <person name="Petersen M."/>
            <person name="Panagiotis P."/>
            <person name="Wilbrandt J."/>
            <person name="Tanja T."/>
        </authorList>
    </citation>
    <scope>NUCLEOTIDE SEQUENCE</scope>
    <source>
        <strain evidence="3">GBR_01_08_01A</strain>
        <tissue evidence="3">Thorax + abdomen</tissue>
    </source>
</reference>
<feature type="compositionally biased region" description="Basic and acidic residues" evidence="2">
    <location>
        <begin position="19"/>
        <end position="39"/>
    </location>
</feature>
<protein>
    <submittedName>
        <fullName evidence="3">Uncharacterized protein</fullName>
    </submittedName>
</protein>